<sequence length="366" mass="40054">MKTYIKLFLLIIGVNAYSQTLIDTIYQQPITATKAFQGQFGSATLQIDDAGSDGLITKPLIIAEGFDSGLLGAENEFGENQLEDFIDDIQDANSLDLAILLTGDTEFDFGDQDYDIIYVNWDSPRAHLQLNAFVLEEVITWVNQEKEADADQNVVLGQSMGGVIARYALANMEQDNDPNTNHDTKLYISHDAPHQGANIPIGIQYFARHLADQFIGTPLGDFSFEVSDDSEASIQEINALFNEPGTQQLLSNYITPNFSHSTAAFDAFQADLQSKGYPTLTRNIAISNGSHCANTQEYDYNASLFRMNGNARTGVLTDLLGSFLGIADDIALAVIFDEPALLLGVLPGSSRFNLDFNAKALPRANN</sequence>
<dbReference type="Gene3D" id="3.40.50.1820">
    <property type="entry name" value="alpha/beta hydrolase"/>
    <property type="match status" value="1"/>
</dbReference>
<dbReference type="InterPro" id="IPR000801">
    <property type="entry name" value="Esterase-like"/>
</dbReference>
<proteinExistence type="predicted"/>
<evidence type="ECO:0000313" key="1">
    <source>
        <dbReference type="EMBL" id="TXD86727.1"/>
    </source>
</evidence>
<dbReference type="OrthoDB" id="4535652at2"/>
<dbReference type="Pfam" id="PF00756">
    <property type="entry name" value="Esterase"/>
    <property type="match status" value="1"/>
</dbReference>
<evidence type="ECO:0000313" key="2">
    <source>
        <dbReference type="Proteomes" id="UP000321578"/>
    </source>
</evidence>
<reference evidence="1 2" key="1">
    <citation type="submission" date="2019-08" db="EMBL/GenBank/DDBJ databases">
        <title>Genomes of Subsaximicrobium wynnwilliamsii strains.</title>
        <authorList>
            <person name="Bowman J.P."/>
        </authorList>
    </citation>
    <scope>NUCLEOTIDE SEQUENCE [LARGE SCALE GENOMIC DNA]</scope>
    <source>
        <strain evidence="1 2">2-80-2</strain>
    </source>
</reference>
<dbReference type="RefSeq" id="WP_147088392.1">
    <property type="nucleotide sequence ID" value="NZ_VORM01000040.1"/>
</dbReference>
<keyword evidence="2" id="KW-1185">Reference proteome</keyword>
<dbReference type="Proteomes" id="UP000321578">
    <property type="component" value="Unassembled WGS sequence"/>
</dbReference>
<protein>
    <recommendedName>
        <fullName evidence="3">DUF676 domain-containing protein</fullName>
    </recommendedName>
</protein>
<dbReference type="InterPro" id="IPR029058">
    <property type="entry name" value="AB_hydrolase_fold"/>
</dbReference>
<dbReference type="EMBL" id="VORO01000041">
    <property type="protein sequence ID" value="TXD86727.1"/>
    <property type="molecule type" value="Genomic_DNA"/>
</dbReference>
<organism evidence="1 2">
    <name type="scientific">Subsaximicrobium wynnwilliamsii</name>
    <dbReference type="NCBI Taxonomy" id="291179"/>
    <lineage>
        <taxon>Bacteria</taxon>
        <taxon>Pseudomonadati</taxon>
        <taxon>Bacteroidota</taxon>
        <taxon>Flavobacteriia</taxon>
        <taxon>Flavobacteriales</taxon>
        <taxon>Flavobacteriaceae</taxon>
        <taxon>Subsaximicrobium</taxon>
    </lineage>
</organism>
<accession>A0A5C6ZDL3</accession>
<gene>
    <name evidence="1" type="ORF">ESY86_19505</name>
</gene>
<dbReference type="AlphaFoldDB" id="A0A5C6ZDL3"/>
<evidence type="ECO:0008006" key="3">
    <source>
        <dbReference type="Google" id="ProtNLM"/>
    </source>
</evidence>
<name>A0A5C6ZDL3_9FLAO</name>
<comment type="caution">
    <text evidence="1">The sequence shown here is derived from an EMBL/GenBank/DDBJ whole genome shotgun (WGS) entry which is preliminary data.</text>
</comment>
<dbReference type="SUPFAM" id="SSF53474">
    <property type="entry name" value="alpha/beta-Hydrolases"/>
    <property type="match status" value="1"/>
</dbReference>